<accession>A0A1I7ERG5</accession>
<organism evidence="1 2">
    <name type="scientific">Paraburkholderia aspalathi</name>
    <dbReference type="NCBI Taxonomy" id="1324617"/>
    <lineage>
        <taxon>Bacteria</taxon>
        <taxon>Pseudomonadati</taxon>
        <taxon>Pseudomonadota</taxon>
        <taxon>Betaproteobacteria</taxon>
        <taxon>Burkholderiales</taxon>
        <taxon>Burkholderiaceae</taxon>
        <taxon>Paraburkholderia</taxon>
    </lineage>
</organism>
<gene>
    <name evidence="1" type="ORF">SAMN05192563_105711</name>
</gene>
<dbReference type="EMBL" id="FPBH01000057">
    <property type="protein sequence ID" value="SFU26500.1"/>
    <property type="molecule type" value="Genomic_DNA"/>
</dbReference>
<sequence>MDLLDTDPCDDHASGGVEGHKVLSLKTAKRLTHRCATHAKLFCEIDFTHAFTGRERPVANGFA</sequence>
<protein>
    <submittedName>
        <fullName evidence="1">Uncharacterized protein</fullName>
    </submittedName>
</protein>
<reference evidence="1 2" key="1">
    <citation type="submission" date="2016-10" db="EMBL/GenBank/DDBJ databases">
        <authorList>
            <person name="de Groot N.N."/>
        </authorList>
    </citation>
    <scope>NUCLEOTIDE SEQUENCE [LARGE SCALE GENOMIC DNA]</scope>
    <source>
        <strain evidence="1 2">LMG 27731</strain>
    </source>
</reference>
<dbReference type="Proteomes" id="UP000198844">
    <property type="component" value="Unassembled WGS sequence"/>
</dbReference>
<dbReference type="AlphaFoldDB" id="A0A1I7ERG5"/>
<proteinExistence type="predicted"/>
<evidence type="ECO:0000313" key="1">
    <source>
        <dbReference type="EMBL" id="SFU26500.1"/>
    </source>
</evidence>
<evidence type="ECO:0000313" key="2">
    <source>
        <dbReference type="Proteomes" id="UP000198844"/>
    </source>
</evidence>
<name>A0A1I7ERG5_9BURK</name>